<dbReference type="AlphaFoldDB" id="A0A6N4W853"/>
<evidence type="ECO:0000313" key="2">
    <source>
        <dbReference type="EMBL" id="BBZ76895.1"/>
    </source>
</evidence>
<dbReference type="Proteomes" id="UP000467249">
    <property type="component" value="Chromosome"/>
</dbReference>
<organism evidence="2 3">
    <name type="scientific">Mycolicibacterium anyangense</name>
    <dbReference type="NCBI Taxonomy" id="1431246"/>
    <lineage>
        <taxon>Bacteria</taxon>
        <taxon>Bacillati</taxon>
        <taxon>Actinomycetota</taxon>
        <taxon>Actinomycetes</taxon>
        <taxon>Mycobacteriales</taxon>
        <taxon>Mycobacteriaceae</taxon>
        <taxon>Mycolicibacterium</taxon>
    </lineage>
</organism>
<sequence>MTKRKWQILGAVLFTVVAVGGLLLFRLNHDSSDDCATVRAMIAYNKQFSAVAGSNNPEVADIGSYERWARQLHTYADGIHNQRLAESANNLASLADRTVTVVQEFRAEQADPSTSQPPHSVQDYARVGQQFHDDLATLNQYCPG</sequence>
<keyword evidence="3" id="KW-1185">Reference proteome</keyword>
<gene>
    <name evidence="2" type="ORF">MANY_22320</name>
</gene>
<accession>A0A6N4W853</accession>
<dbReference type="KEGG" id="many:MANY_22320"/>
<keyword evidence="1" id="KW-0812">Transmembrane</keyword>
<reference evidence="2 3" key="1">
    <citation type="journal article" date="2019" name="Emerg. Microbes Infect.">
        <title>Comprehensive subspecies identification of 175 nontuberculous mycobacteria species based on 7547 genomic profiles.</title>
        <authorList>
            <person name="Matsumoto Y."/>
            <person name="Kinjo T."/>
            <person name="Motooka D."/>
            <person name="Nabeya D."/>
            <person name="Jung N."/>
            <person name="Uechi K."/>
            <person name="Horii T."/>
            <person name="Iida T."/>
            <person name="Fujita J."/>
            <person name="Nakamura S."/>
        </authorList>
    </citation>
    <scope>NUCLEOTIDE SEQUENCE [LARGE SCALE GENOMIC DNA]</scope>
    <source>
        <strain evidence="2 3">JCM 30275</strain>
    </source>
</reference>
<dbReference type="RefSeq" id="WP_163804290.1">
    <property type="nucleotide sequence ID" value="NZ_AP022620.1"/>
</dbReference>
<keyword evidence="1" id="KW-1133">Transmembrane helix</keyword>
<protein>
    <submittedName>
        <fullName evidence="2">Uncharacterized protein</fullName>
    </submittedName>
</protein>
<proteinExistence type="predicted"/>
<name>A0A6N4W853_9MYCO</name>
<evidence type="ECO:0000256" key="1">
    <source>
        <dbReference type="SAM" id="Phobius"/>
    </source>
</evidence>
<feature type="transmembrane region" description="Helical" evidence="1">
    <location>
        <begin position="6"/>
        <end position="25"/>
    </location>
</feature>
<dbReference type="EMBL" id="AP022620">
    <property type="protein sequence ID" value="BBZ76895.1"/>
    <property type="molecule type" value="Genomic_DNA"/>
</dbReference>
<keyword evidence="1" id="KW-0472">Membrane</keyword>
<evidence type="ECO:0000313" key="3">
    <source>
        <dbReference type="Proteomes" id="UP000467249"/>
    </source>
</evidence>